<keyword evidence="5" id="KW-0862">Zinc</keyword>
<proteinExistence type="predicted"/>
<reference evidence="9" key="1">
    <citation type="submission" date="2021-01" db="EMBL/GenBank/DDBJ databases">
        <authorList>
            <person name="Corre E."/>
            <person name="Pelletier E."/>
            <person name="Niang G."/>
            <person name="Scheremetjew M."/>
            <person name="Finn R."/>
            <person name="Kale V."/>
            <person name="Holt S."/>
            <person name="Cochrane G."/>
            <person name="Meng A."/>
            <person name="Brown T."/>
            <person name="Cohen L."/>
        </authorList>
    </citation>
    <scope>NUCLEOTIDE SEQUENCE</scope>
    <source>
        <strain evidence="9">CCMP 2712</strain>
    </source>
</reference>
<feature type="region of interest" description="Disordered" evidence="7">
    <location>
        <begin position="319"/>
        <end position="354"/>
    </location>
</feature>
<evidence type="ECO:0000256" key="2">
    <source>
        <dbReference type="ARBA" id="ARBA00022490"/>
    </source>
</evidence>
<protein>
    <recommendedName>
        <fullName evidence="8">RING-type domain-containing protein</fullName>
    </recommendedName>
</protein>
<name>A0A7S4L5S6_GUITH</name>
<feature type="compositionally biased region" description="Polar residues" evidence="7">
    <location>
        <begin position="692"/>
        <end position="722"/>
    </location>
</feature>
<feature type="compositionally biased region" description="Basic and acidic residues" evidence="7">
    <location>
        <begin position="738"/>
        <end position="752"/>
    </location>
</feature>
<feature type="compositionally biased region" description="Polar residues" evidence="7">
    <location>
        <begin position="338"/>
        <end position="354"/>
    </location>
</feature>
<keyword evidence="2" id="KW-0963">Cytoplasm</keyword>
<dbReference type="GO" id="GO:0045944">
    <property type="term" value="P:positive regulation of transcription by RNA polymerase II"/>
    <property type="evidence" value="ECO:0007669"/>
    <property type="project" value="TreeGrafter"/>
</dbReference>
<keyword evidence="3" id="KW-0479">Metal-binding</keyword>
<dbReference type="AlphaFoldDB" id="A0A7S4L5S6"/>
<evidence type="ECO:0000313" key="9">
    <source>
        <dbReference type="EMBL" id="CAE2315996.1"/>
    </source>
</evidence>
<gene>
    <name evidence="9" type="ORF">GTHE00462_LOCUS24243</name>
</gene>
<evidence type="ECO:0000256" key="5">
    <source>
        <dbReference type="ARBA" id="ARBA00022833"/>
    </source>
</evidence>
<feature type="domain" description="RING-type" evidence="8">
    <location>
        <begin position="138"/>
        <end position="180"/>
    </location>
</feature>
<dbReference type="CDD" id="cd16536">
    <property type="entry name" value="RING-HC_RNF10"/>
    <property type="match status" value="1"/>
</dbReference>
<feature type="region of interest" description="Disordered" evidence="7">
    <location>
        <begin position="534"/>
        <end position="570"/>
    </location>
</feature>
<dbReference type="EMBL" id="HBKN01031210">
    <property type="protein sequence ID" value="CAE2315996.1"/>
    <property type="molecule type" value="Transcribed_RNA"/>
</dbReference>
<dbReference type="InterPro" id="IPR013083">
    <property type="entry name" value="Znf_RING/FYVE/PHD"/>
</dbReference>
<evidence type="ECO:0000256" key="4">
    <source>
        <dbReference type="ARBA" id="ARBA00022771"/>
    </source>
</evidence>
<evidence type="ECO:0000259" key="8">
    <source>
        <dbReference type="PROSITE" id="PS50089"/>
    </source>
</evidence>
<dbReference type="GO" id="GO:0008270">
    <property type="term" value="F:zinc ion binding"/>
    <property type="evidence" value="ECO:0007669"/>
    <property type="project" value="UniProtKB-KW"/>
</dbReference>
<comment type="subcellular location">
    <subcellularLocation>
        <location evidence="1">Cytoplasm</location>
    </subcellularLocation>
</comment>
<evidence type="ECO:0000256" key="6">
    <source>
        <dbReference type="PROSITE-ProRule" id="PRU00175"/>
    </source>
</evidence>
<dbReference type="PROSITE" id="PS50089">
    <property type="entry name" value="ZF_RING_2"/>
    <property type="match status" value="1"/>
</dbReference>
<dbReference type="Pfam" id="PF00097">
    <property type="entry name" value="zf-C3HC4"/>
    <property type="match status" value="1"/>
</dbReference>
<feature type="compositionally biased region" description="Polar residues" evidence="7">
    <location>
        <begin position="33"/>
        <end position="48"/>
    </location>
</feature>
<dbReference type="GO" id="GO:0005737">
    <property type="term" value="C:cytoplasm"/>
    <property type="evidence" value="ECO:0007669"/>
    <property type="project" value="UniProtKB-SubCell"/>
</dbReference>
<dbReference type="Gene3D" id="3.30.40.10">
    <property type="entry name" value="Zinc/RING finger domain, C3HC4 (zinc finger)"/>
    <property type="match status" value="1"/>
</dbReference>
<accession>A0A7S4L5S6</accession>
<dbReference type="PROSITE" id="PS00518">
    <property type="entry name" value="ZF_RING_1"/>
    <property type="match status" value="1"/>
</dbReference>
<evidence type="ECO:0000256" key="3">
    <source>
        <dbReference type="ARBA" id="ARBA00022723"/>
    </source>
</evidence>
<dbReference type="InterPro" id="IPR039739">
    <property type="entry name" value="MAG2/RNF10"/>
</dbReference>
<dbReference type="InterPro" id="IPR018957">
    <property type="entry name" value="Znf_C3HC4_RING-type"/>
</dbReference>
<sequence>MPVPNAIELQRKMPPSREKRRSKRAGKPDQQPVAKTSNIASSKPSRPFTTPAPRKGQDASHLLNFRTPERRTDMSNTGSYRRRGPKVRYDKDRYMAANYHFVVDGSQNFSVHLAVPDKAIDWDFVREVHLSEEGCYQCPICLEPPVAARITQCGHVYCWPCVKRLLSVAGKNYAPCPICTNIVTGTLGQLKPAVVHMHEAISVKSEVTFELMRREKGSMTPLKASSFTSDTLGCMNSASDIFSGLTNGCPISVDRADARFSQMSSVKNSKHILERERSELLDALQLCHSSQDLEMVPHIESCLRDLDVQISQDERIALELDPGSTPIPVPSTPTSSSALNDSLRSPTDSSGLTRSGSFSKRLWVNGELHDVEYSDEDFDPEDDYEYHYDETCDLSVAACDGFGGDETESAATDVSTPDDTHEILDSSVNISKSESDRVIEGIHFFYQSSEGQKVFLHPVNMRCLLEEYGSYLHLPHSIKANVIEIERFTQNDESRKRYKALEHLPLGAEMRFVEVEIAPLVSKDTLKRMQPKLQERAKSRKFRAKREAQLQARAEKQKQKDMNKVAPPPDDLLTGPSLLEAMAAAQGHMDDDALCALLMSEEHSPPLPSQMASTYGEITSGSPGSAGPKWNELVREGPSFRQNQAQMQIDDFPALGETAFPSLTNSSPKTSSGVWGAKLSTSPSMKDESPIRRNTSTPTKTTWGQRTPTTQAASTGRSQSGVDSLIFDMDEDDEVTEEERRRRVAEARDRAWEAALAGSSNSSQLENCHSGSQDDISGKDGKNGGKKGRKQKTILLSWG</sequence>
<evidence type="ECO:0000256" key="7">
    <source>
        <dbReference type="SAM" id="MobiDB-lite"/>
    </source>
</evidence>
<evidence type="ECO:0000256" key="1">
    <source>
        <dbReference type="ARBA" id="ARBA00004496"/>
    </source>
</evidence>
<dbReference type="PANTHER" id="PTHR12983:SF9">
    <property type="entry name" value="E3 UBIQUITIN-PROTEIN LIGASE RNF10"/>
    <property type="match status" value="1"/>
</dbReference>
<keyword evidence="4 6" id="KW-0863">Zinc-finger</keyword>
<feature type="region of interest" description="Disordered" evidence="7">
    <location>
        <begin position="1"/>
        <end position="86"/>
    </location>
</feature>
<organism evidence="9">
    <name type="scientific">Guillardia theta</name>
    <name type="common">Cryptophyte</name>
    <name type="synonym">Cryptomonas phi</name>
    <dbReference type="NCBI Taxonomy" id="55529"/>
    <lineage>
        <taxon>Eukaryota</taxon>
        <taxon>Cryptophyceae</taxon>
        <taxon>Pyrenomonadales</taxon>
        <taxon>Geminigeraceae</taxon>
        <taxon>Guillardia</taxon>
    </lineage>
</organism>
<feature type="compositionally biased region" description="Polar residues" evidence="7">
    <location>
        <begin position="758"/>
        <end position="775"/>
    </location>
</feature>
<dbReference type="SUPFAM" id="SSF57850">
    <property type="entry name" value="RING/U-box"/>
    <property type="match status" value="1"/>
</dbReference>
<dbReference type="GO" id="GO:0000976">
    <property type="term" value="F:transcription cis-regulatory region binding"/>
    <property type="evidence" value="ECO:0007669"/>
    <property type="project" value="TreeGrafter"/>
</dbReference>
<dbReference type="InterPro" id="IPR017907">
    <property type="entry name" value="Znf_RING_CS"/>
</dbReference>
<feature type="compositionally biased region" description="Acidic residues" evidence="7">
    <location>
        <begin position="728"/>
        <end position="737"/>
    </location>
</feature>
<feature type="region of interest" description="Disordered" evidence="7">
    <location>
        <begin position="658"/>
        <end position="799"/>
    </location>
</feature>
<dbReference type="PANTHER" id="PTHR12983">
    <property type="entry name" value="RING FINGER 10 FAMILY MEMBER"/>
    <property type="match status" value="1"/>
</dbReference>
<feature type="compositionally biased region" description="Polar residues" evidence="7">
    <location>
        <begin position="661"/>
        <end position="684"/>
    </location>
</feature>
<dbReference type="InterPro" id="IPR001841">
    <property type="entry name" value="Znf_RING"/>
</dbReference>
<feature type="compositionally biased region" description="Basic and acidic residues" evidence="7">
    <location>
        <begin position="545"/>
        <end position="563"/>
    </location>
</feature>
<dbReference type="SMART" id="SM00184">
    <property type="entry name" value="RING"/>
    <property type="match status" value="1"/>
</dbReference>